<comment type="caution">
    <text evidence="1">The sequence shown here is derived from an EMBL/GenBank/DDBJ whole genome shotgun (WGS) entry which is preliminary data.</text>
</comment>
<evidence type="ECO:0000313" key="2">
    <source>
        <dbReference type="Proteomes" id="UP001064048"/>
    </source>
</evidence>
<dbReference type="EMBL" id="CM046106">
    <property type="protein sequence ID" value="KAI8436311.1"/>
    <property type="molecule type" value="Genomic_DNA"/>
</dbReference>
<proteinExistence type="predicted"/>
<reference evidence="1 2" key="1">
    <citation type="journal article" date="2022" name="Genome Biol. Evol.">
        <title>The Spruce Budworm Genome: Reconstructing the Evolutionary History of Antifreeze Proteins.</title>
        <authorList>
            <person name="Beliveau C."/>
            <person name="Gagne P."/>
            <person name="Picq S."/>
            <person name="Vernygora O."/>
            <person name="Keeling C.I."/>
            <person name="Pinkney K."/>
            <person name="Doucet D."/>
            <person name="Wen F."/>
            <person name="Johnston J.S."/>
            <person name="Maaroufi H."/>
            <person name="Boyle B."/>
            <person name="Laroche J."/>
            <person name="Dewar K."/>
            <person name="Juretic N."/>
            <person name="Blackburn G."/>
            <person name="Nisole A."/>
            <person name="Brunet B."/>
            <person name="Brandao M."/>
            <person name="Lumley L."/>
            <person name="Duan J."/>
            <person name="Quan G."/>
            <person name="Lucarotti C.J."/>
            <person name="Roe A.D."/>
            <person name="Sperling F.A.H."/>
            <person name="Levesque R.C."/>
            <person name="Cusson M."/>
        </authorList>
    </citation>
    <scope>NUCLEOTIDE SEQUENCE [LARGE SCALE GENOMIC DNA]</scope>
    <source>
        <strain evidence="1">Glfc:IPQL:Cfum</strain>
    </source>
</reference>
<gene>
    <name evidence="1" type="ORF">MSG28_004350</name>
</gene>
<protein>
    <submittedName>
        <fullName evidence="1">Uncharacterized protein</fullName>
    </submittedName>
</protein>
<organism evidence="1 2">
    <name type="scientific">Choristoneura fumiferana</name>
    <name type="common">Spruce budworm moth</name>
    <name type="synonym">Archips fumiferana</name>
    <dbReference type="NCBI Taxonomy" id="7141"/>
    <lineage>
        <taxon>Eukaryota</taxon>
        <taxon>Metazoa</taxon>
        <taxon>Ecdysozoa</taxon>
        <taxon>Arthropoda</taxon>
        <taxon>Hexapoda</taxon>
        <taxon>Insecta</taxon>
        <taxon>Pterygota</taxon>
        <taxon>Neoptera</taxon>
        <taxon>Endopterygota</taxon>
        <taxon>Lepidoptera</taxon>
        <taxon>Glossata</taxon>
        <taxon>Ditrysia</taxon>
        <taxon>Tortricoidea</taxon>
        <taxon>Tortricidae</taxon>
        <taxon>Tortricinae</taxon>
        <taxon>Choristoneura</taxon>
    </lineage>
</organism>
<evidence type="ECO:0000313" key="1">
    <source>
        <dbReference type="EMBL" id="KAI8436311.1"/>
    </source>
</evidence>
<name>A0ACC0KJC0_CHOFU</name>
<keyword evidence="2" id="KW-1185">Reference proteome</keyword>
<sequence length="174" mass="19372">MAETMEDLGAMLADLSRVSDRVGLKMNMDKTKVMSNVHVVPTPVIVGDSALEVVDDYVYLGQTVQLGRSNFEKEITRRAMERAISILASSRLASPVENQPSEPNLIESKVASPRSRYRSSWRISCATPPRHSCMGDPIHPSSFMVSQNKPNTLKLNSVARQTSRYSARDPRLRP</sequence>
<accession>A0ACC0KJC0</accession>
<dbReference type="Proteomes" id="UP001064048">
    <property type="component" value="Chromosome 6"/>
</dbReference>